<keyword evidence="3" id="KW-1185">Reference proteome</keyword>
<sequence length="269" mass="27644">MGQTSFAVAFLGGLAALFSPCAAMLLPSFFAFAFARTGTLVGRICLFFLGLLATLVPLGLAAGSLGRALPVDVATLLRIGAVLLMVLGALSFCGLGLRLPGLRAPGDPATPLAILVLGASYGLASGCTGPVLGSVLTLAALGASPLLAALMMASYALGMVLPLLLLCLVWDRLGASRRGWLRPRPVQVGPISTTLSQAVTGVVFMALGLFLLLTGGQAGALLDATRQYHLEGWLTRVGLRIGDLPMLLLVVLLAGGLAWLWLDERGGAR</sequence>
<feature type="transmembrane region" description="Helical" evidence="1">
    <location>
        <begin position="44"/>
        <end position="65"/>
    </location>
</feature>
<organism evidence="2 3">
    <name type="scientific">Luteococcus peritonei</name>
    <dbReference type="NCBI Taxonomy" id="88874"/>
    <lineage>
        <taxon>Bacteria</taxon>
        <taxon>Bacillati</taxon>
        <taxon>Actinomycetota</taxon>
        <taxon>Actinomycetes</taxon>
        <taxon>Propionibacteriales</taxon>
        <taxon>Propionibacteriaceae</taxon>
        <taxon>Luteococcus</taxon>
    </lineage>
</organism>
<keyword evidence="1" id="KW-0812">Transmembrane</keyword>
<feature type="transmembrane region" description="Helical" evidence="1">
    <location>
        <begin position="6"/>
        <end position="32"/>
    </location>
</feature>
<feature type="transmembrane region" description="Helical" evidence="1">
    <location>
        <begin position="112"/>
        <end position="140"/>
    </location>
</feature>
<dbReference type="PANTHER" id="PTHR31272">
    <property type="entry name" value="CYTOCHROME C-TYPE BIOGENESIS PROTEIN HI_1454-RELATED"/>
    <property type="match status" value="1"/>
</dbReference>
<dbReference type="RefSeq" id="WP_343872179.1">
    <property type="nucleotide sequence ID" value="NZ_BAAAIX010000007.1"/>
</dbReference>
<evidence type="ECO:0000313" key="2">
    <source>
        <dbReference type="EMBL" id="MFD1889196.1"/>
    </source>
</evidence>
<dbReference type="EMBL" id="JBHUFZ010000008">
    <property type="protein sequence ID" value="MFD1889196.1"/>
    <property type="molecule type" value="Genomic_DNA"/>
</dbReference>
<feature type="transmembrane region" description="Helical" evidence="1">
    <location>
        <begin position="77"/>
        <end position="100"/>
    </location>
</feature>
<protein>
    <submittedName>
        <fullName evidence="2">Cytochrome c biogenesis CcdA family protein</fullName>
    </submittedName>
</protein>
<feature type="transmembrane region" description="Helical" evidence="1">
    <location>
        <begin position="146"/>
        <end position="170"/>
    </location>
</feature>
<proteinExistence type="predicted"/>
<feature type="transmembrane region" description="Helical" evidence="1">
    <location>
        <begin position="191"/>
        <end position="213"/>
    </location>
</feature>
<gene>
    <name evidence="2" type="ORF">ACFSCS_03215</name>
</gene>
<keyword evidence="1" id="KW-1133">Transmembrane helix</keyword>
<dbReference type="PANTHER" id="PTHR31272:SF4">
    <property type="entry name" value="CYTOCHROME C-TYPE BIOGENESIS PROTEIN HI_1454-RELATED"/>
    <property type="match status" value="1"/>
</dbReference>
<comment type="caution">
    <text evidence="2">The sequence shown here is derived from an EMBL/GenBank/DDBJ whole genome shotgun (WGS) entry which is preliminary data.</text>
</comment>
<keyword evidence="1" id="KW-0472">Membrane</keyword>
<feature type="transmembrane region" description="Helical" evidence="1">
    <location>
        <begin position="244"/>
        <end position="262"/>
    </location>
</feature>
<reference evidence="3" key="1">
    <citation type="journal article" date="2019" name="Int. J. Syst. Evol. Microbiol.">
        <title>The Global Catalogue of Microorganisms (GCM) 10K type strain sequencing project: providing services to taxonomists for standard genome sequencing and annotation.</title>
        <authorList>
            <consortium name="The Broad Institute Genomics Platform"/>
            <consortium name="The Broad Institute Genome Sequencing Center for Infectious Disease"/>
            <person name="Wu L."/>
            <person name="Ma J."/>
        </authorList>
    </citation>
    <scope>NUCLEOTIDE SEQUENCE [LARGE SCALE GENOMIC DNA]</scope>
    <source>
        <strain evidence="3">CAIM 431</strain>
    </source>
</reference>
<evidence type="ECO:0000313" key="3">
    <source>
        <dbReference type="Proteomes" id="UP001597326"/>
    </source>
</evidence>
<accession>A0ABW4RS99</accession>
<name>A0ABW4RS99_9ACTN</name>
<dbReference type="Proteomes" id="UP001597326">
    <property type="component" value="Unassembled WGS sequence"/>
</dbReference>
<evidence type="ECO:0000256" key="1">
    <source>
        <dbReference type="SAM" id="Phobius"/>
    </source>
</evidence>
<dbReference type="InterPro" id="IPR051790">
    <property type="entry name" value="Cytochrome_c-biogenesis_DsbD"/>
</dbReference>